<evidence type="ECO:0000256" key="1">
    <source>
        <dbReference type="ARBA" id="ARBA00009437"/>
    </source>
</evidence>
<dbReference type="Gene3D" id="1.10.10.10">
    <property type="entry name" value="Winged helix-like DNA-binding domain superfamily/Winged helix DNA-binding domain"/>
    <property type="match status" value="1"/>
</dbReference>
<dbReference type="Proteomes" id="UP001156613">
    <property type="component" value="Unassembled WGS sequence"/>
</dbReference>
<keyword evidence="7" id="KW-1185">Reference proteome</keyword>
<accession>A0ABQ5WKE2</accession>
<dbReference type="PRINTS" id="PR00039">
    <property type="entry name" value="HTHLYSR"/>
</dbReference>
<dbReference type="InterPro" id="IPR036390">
    <property type="entry name" value="WH_DNA-bd_sf"/>
</dbReference>
<sequence length="319" mass="35187">MFCANCALITASDQVDRVIKLPSHIRMKDQTYLDPMHLRSFLAVAETLHFTSAAQTLGFSQSTISQHVSRLEEQLGTRLLARSTKAVRLTDDGMALVSLGQRLLQVESNLFAYFRKGIPRGTIRLGVTEDLLLTRFPEILGTFRAAHPSLQITMTVGLSASLTRLLENDEIDLLCGMRRSSETHGQKLWTEELRWFGPEETLPEKGASLPLVTFPEGSVTRRLAIEALNRAGQSWHIAFTSSNLSAILAAVRAGYGITAQPSFLSGTEGLSVYQPDSLPPIPDVDFIAATRHQTAQGPEDLLIRTLCDHISRLRPIPLS</sequence>
<dbReference type="Gene3D" id="3.40.190.10">
    <property type="entry name" value="Periplasmic binding protein-like II"/>
    <property type="match status" value="2"/>
</dbReference>
<keyword evidence="4" id="KW-0804">Transcription</keyword>
<comment type="similarity">
    <text evidence="1">Belongs to the LysR transcriptional regulatory family.</text>
</comment>
<evidence type="ECO:0000259" key="5">
    <source>
        <dbReference type="PROSITE" id="PS50931"/>
    </source>
</evidence>
<dbReference type="InterPro" id="IPR000847">
    <property type="entry name" value="LysR_HTH_N"/>
</dbReference>
<evidence type="ECO:0000313" key="6">
    <source>
        <dbReference type="EMBL" id="GLQ60710.1"/>
    </source>
</evidence>
<evidence type="ECO:0000313" key="7">
    <source>
        <dbReference type="Proteomes" id="UP001156613"/>
    </source>
</evidence>
<dbReference type="InterPro" id="IPR050176">
    <property type="entry name" value="LTTR"/>
</dbReference>
<dbReference type="PANTHER" id="PTHR30579">
    <property type="entry name" value="TRANSCRIPTIONAL REGULATOR"/>
    <property type="match status" value="1"/>
</dbReference>
<proteinExistence type="inferred from homology"/>
<reference evidence="7" key="1">
    <citation type="journal article" date="2019" name="Int. J. Syst. Evol. Microbiol.">
        <title>The Global Catalogue of Microorganisms (GCM) 10K type strain sequencing project: providing services to taxonomists for standard genome sequencing and annotation.</title>
        <authorList>
            <consortium name="The Broad Institute Genomics Platform"/>
            <consortium name="The Broad Institute Genome Sequencing Center for Infectious Disease"/>
            <person name="Wu L."/>
            <person name="Ma J."/>
        </authorList>
    </citation>
    <scope>NUCLEOTIDE SEQUENCE [LARGE SCALE GENOMIC DNA]</scope>
    <source>
        <strain evidence="7">NBRC 3271</strain>
    </source>
</reference>
<protein>
    <submittedName>
        <fullName evidence="6">LysR family transcriptional regulator</fullName>
    </submittedName>
</protein>
<dbReference type="Pfam" id="PF03466">
    <property type="entry name" value="LysR_substrate"/>
    <property type="match status" value="1"/>
</dbReference>
<keyword evidence="2" id="KW-0805">Transcription regulation</keyword>
<dbReference type="Pfam" id="PF00126">
    <property type="entry name" value="HTH_1"/>
    <property type="match status" value="1"/>
</dbReference>
<evidence type="ECO:0000256" key="2">
    <source>
        <dbReference type="ARBA" id="ARBA00023015"/>
    </source>
</evidence>
<dbReference type="EMBL" id="BSNT01000073">
    <property type="protein sequence ID" value="GLQ60710.1"/>
    <property type="molecule type" value="Genomic_DNA"/>
</dbReference>
<dbReference type="SUPFAM" id="SSF46785">
    <property type="entry name" value="Winged helix' DNA-binding domain"/>
    <property type="match status" value="1"/>
</dbReference>
<dbReference type="SUPFAM" id="SSF53850">
    <property type="entry name" value="Periplasmic binding protein-like II"/>
    <property type="match status" value="1"/>
</dbReference>
<comment type="caution">
    <text evidence="6">The sequence shown here is derived from an EMBL/GenBank/DDBJ whole genome shotgun (WGS) entry which is preliminary data.</text>
</comment>
<evidence type="ECO:0000256" key="3">
    <source>
        <dbReference type="ARBA" id="ARBA00023125"/>
    </source>
</evidence>
<organism evidence="6 7">
    <name type="scientific">Gluconobacter japonicus</name>
    <dbReference type="NCBI Taxonomy" id="376620"/>
    <lineage>
        <taxon>Bacteria</taxon>
        <taxon>Pseudomonadati</taxon>
        <taxon>Pseudomonadota</taxon>
        <taxon>Alphaproteobacteria</taxon>
        <taxon>Acetobacterales</taxon>
        <taxon>Acetobacteraceae</taxon>
        <taxon>Gluconobacter</taxon>
    </lineage>
</organism>
<keyword evidence="3" id="KW-0238">DNA-binding</keyword>
<name>A0ABQ5WKE2_GLUJA</name>
<dbReference type="InterPro" id="IPR036388">
    <property type="entry name" value="WH-like_DNA-bd_sf"/>
</dbReference>
<dbReference type="PROSITE" id="PS50931">
    <property type="entry name" value="HTH_LYSR"/>
    <property type="match status" value="1"/>
</dbReference>
<dbReference type="InterPro" id="IPR005119">
    <property type="entry name" value="LysR_subst-bd"/>
</dbReference>
<evidence type="ECO:0000256" key="4">
    <source>
        <dbReference type="ARBA" id="ARBA00023163"/>
    </source>
</evidence>
<gene>
    <name evidence="6" type="ORF">GCM10010937_25130</name>
</gene>
<dbReference type="PANTHER" id="PTHR30579:SF7">
    <property type="entry name" value="HTH-TYPE TRANSCRIPTIONAL REGULATOR LRHA-RELATED"/>
    <property type="match status" value="1"/>
</dbReference>
<feature type="domain" description="HTH lysR-type" evidence="5">
    <location>
        <begin position="33"/>
        <end position="90"/>
    </location>
</feature>